<dbReference type="HOGENOM" id="CLU_380612_0_0_1"/>
<dbReference type="eggNOG" id="KOG3703">
    <property type="taxonomic scope" value="Eukaryota"/>
</dbReference>
<organism evidence="9 10">
    <name type="scientific">Thalassiosira pseudonana</name>
    <name type="common">Marine diatom</name>
    <name type="synonym">Cyclotella nana</name>
    <dbReference type="NCBI Taxonomy" id="35128"/>
    <lineage>
        <taxon>Eukaryota</taxon>
        <taxon>Sar</taxon>
        <taxon>Stramenopiles</taxon>
        <taxon>Ochrophyta</taxon>
        <taxon>Bacillariophyta</taxon>
        <taxon>Coscinodiscophyceae</taxon>
        <taxon>Thalassiosirophycidae</taxon>
        <taxon>Thalassiosirales</taxon>
        <taxon>Thalassiosiraceae</taxon>
        <taxon>Thalassiosira</taxon>
    </lineage>
</organism>
<dbReference type="Proteomes" id="UP000001449">
    <property type="component" value="Chromosome 6"/>
</dbReference>
<evidence type="ECO:0000256" key="5">
    <source>
        <dbReference type="PIRSR" id="PIRSR637359-2"/>
    </source>
</evidence>
<dbReference type="PANTHER" id="PTHR10605:SF56">
    <property type="entry name" value="BIFUNCTIONAL HEPARAN SULFATE N-DEACETYLASE_N-SULFOTRANSFERASE"/>
    <property type="match status" value="1"/>
</dbReference>
<dbReference type="Pfam" id="PF00685">
    <property type="entry name" value="Sulfotransfer_1"/>
    <property type="match status" value="1"/>
</dbReference>
<dbReference type="Gene3D" id="3.40.50.300">
    <property type="entry name" value="P-loop containing nucleotide triphosphate hydrolases"/>
    <property type="match status" value="1"/>
</dbReference>
<dbReference type="CDD" id="cd04369">
    <property type="entry name" value="Bromodomain"/>
    <property type="match status" value="1"/>
</dbReference>
<evidence type="ECO:0000256" key="2">
    <source>
        <dbReference type="ARBA" id="ARBA00023117"/>
    </source>
</evidence>
<dbReference type="PROSITE" id="PS50014">
    <property type="entry name" value="BROMODOMAIN_2"/>
    <property type="match status" value="1"/>
</dbReference>
<keyword evidence="1" id="KW-0808">Transferase</keyword>
<proteinExistence type="predicted"/>
<dbReference type="GeneID" id="7442779"/>
<evidence type="ECO:0000256" key="4">
    <source>
        <dbReference type="PIRSR" id="PIRSR637359-1"/>
    </source>
</evidence>
<feature type="binding site" evidence="5">
    <location>
        <position position="183"/>
    </location>
    <ligand>
        <name>3'-phosphoadenylyl sulfate</name>
        <dbReference type="ChEBI" id="CHEBI:58339"/>
    </ligand>
</feature>
<dbReference type="InParanoid" id="B8C4E6"/>
<dbReference type="FunFam" id="1.20.920.10:FF:000177">
    <property type="entry name" value="Uncharacterized protein"/>
    <property type="match status" value="1"/>
</dbReference>
<evidence type="ECO:0000256" key="1">
    <source>
        <dbReference type="ARBA" id="ARBA00022679"/>
    </source>
</evidence>
<name>B8C4E6_THAPS</name>
<keyword evidence="3" id="KW-0325">Glycoprotein</keyword>
<dbReference type="PANTHER" id="PTHR10605">
    <property type="entry name" value="HEPARAN SULFATE SULFOTRANSFERASE"/>
    <property type="match status" value="1"/>
</dbReference>
<feature type="active site" description="For sulfotransferase activity" evidence="4">
    <location>
        <position position="82"/>
    </location>
</feature>
<dbReference type="InterPro" id="IPR036427">
    <property type="entry name" value="Bromodomain-like_sf"/>
</dbReference>
<dbReference type="InterPro" id="IPR027417">
    <property type="entry name" value="P-loop_NTPase"/>
</dbReference>
<accession>B8C4E6</accession>
<dbReference type="SMART" id="SM00297">
    <property type="entry name" value="BROMO"/>
    <property type="match status" value="1"/>
</dbReference>
<evidence type="ECO:0000256" key="7">
    <source>
        <dbReference type="SAM" id="MobiDB-lite"/>
    </source>
</evidence>
<feature type="domain" description="Bromo" evidence="8">
    <location>
        <begin position="574"/>
        <end position="644"/>
    </location>
</feature>
<feature type="binding site" evidence="5">
    <location>
        <position position="191"/>
    </location>
    <ligand>
        <name>3'-phosphoadenylyl sulfate</name>
        <dbReference type="ChEBI" id="CHEBI:58339"/>
    </ligand>
</feature>
<dbReference type="Gene3D" id="1.20.920.10">
    <property type="entry name" value="Bromodomain-like"/>
    <property type="match status" value="1"/>
</dbReference>
<dbReference type="SUPFAM" id="SSF47370">
    <property type="entry name" value="Bromodomain"/>
    <property type="match status" value="1"/>
</dbReference>
<evidence type="ECO:0000259" key="8">
    <source>
        <dbReference type="PROSITE" id="PS50014"/>
    </source>
</evidence>
<feature type="region of interest" description="Disordered" evidence="7">
    <location>
        <begin position="515"/>
        <end position="538"/>
    </location>
</feature>
<dbReference type="InterPro" id="IPR001487">
    <property type="entry name" value="Bromodomain"/>
</dbReference>
<dbReference type="EMBL" id="CM000643">
    <property type="protein sequence ID" value="EED91708.1"/>
    <property type="molecule type" value="Genomic_DNA"/>
</dbReference>
<sequence>MKYSTLIACVTATVVVVVASLFVISISSSSPMPSLLRHANSSKGQRRRLTVWSDPKTVEIKDGIAQPVIALLPNIFLNGAQKAGTTAIAEWLFANGVCNPEAFGNDGPDPYAKEAHFFDHDFRFKGGIDYYTKRYQHCTHDNNVEYIMDATPETLFQSKRVHNFYEQVAPGSAASLKIFIILREPVAREMSLYNHKASEFKRTQDMEAWFSNVADDDGNVMSFDEYTTQLKYYAMPFFSWQVTGFYVNHLREWIKWFDREQILVLSYDEVQNNPEMVEWRISQFLGKQFTGKLPRANVRGDAPVTKEKRTLPKQAGKFLIPLFHDKNEELYEFLEAHPGPPMEQRPFPRFEEYSLEELVDRLYPLAEAVVSKWPDTTQSQFPKEISDVLPKTLKRLSSGLPKHEIDIIVNEARACESALEKEIAILEAEIGIGDKTSDATKAPTEDIDLNEPTMISIPQLPLPYQPGGGGQGGVGSINYLDSVDAMLKTEFVPVDRYFTISALLGRLKEPMRLPPPIRSVDGKGREEEVTEPERHKRKAALDKQQALIELNDNEVYHQEHPDATMLLLLWKRISSHRTAAVFRKPVNPDEAPGYTERIPFPIDLTLIRKMIAQRMIKSYASFHQRIGLICHNCVKFNGRESDYAAITREFEDHADEKVLEAVKNATAAALAASSVTTAPNAQPAVSNVQPKTCESSQAVLPKDAATGTEATIPTVSTAPATCEPNLQI</sequence>
<dbReference type="SUPFAM" id="SSF52540">
    <property type="entry name" value="P-loop containing nucleoside triphosphate hydrolases"/>
    <property type="match status" value="1"/>
</dbReference>
<evidence type="ECO:0000313" key="10">
    <source>
        <dbReference type="Proteomes" id="UP000001449"/>
    </source>
</evidence>
<protein>
    <recommendedName>
        <fullName evidence="8">Bromo domain-containing protein</fullName>
    </recommendedName>
</protein>
<gene>
    <name evidence="9" type="ORF">THAPSDRAFT_23259</name>
</gene>
<dbReference type="KEGG" id="tps:THAPSDRAFT_23259"/>
<evidence type="ECO:0000313" key="9">
    <source>
        <dbReference type="EMBL" id="EED91708.1"/>
    </source>
</evidence>
<dbReference type="PaxDb" id="35128-Thaps23259"/>
<dbReference type="GO" id="GO:0008146">
    <property type="term" value="F:sulfotransferase activity"/>
    <property type="evidence" value="ECO:0007669"/>
    <property type="project" value="InterPro"/>
</dbReference>
<evidence type="ECO:0000256" key="6">
    <source>
        <dbReference type="PROSITE-ProRule" id="PRU00035"/>
    </source>
</evidence>
<keyword evidence="10" id="KW-1185">Reference proteome</keyword>
<feature type="compositionally biased region" description="Basic and acidic residues" evidence="7">
    <location>
        <begin position="520"/>
        <end position="534"/>
    </location>
</feature>
<keyword evidence="2 6" id="KW-0103">Bromodomain</keyword>
<evidence type="ECO:0000256" key="3">
    <source>
        <dbReference type="ARBA" id="ARBA00023180"/>
    </source>
</evidence>
<dbReference type="InterPro" id="IPR000863">
    <property type="entry name" value="Sulfotransferase_dom"/>
</dbReference>
<dbReference type="InterPro" id="IPR037359">
    <property type="entry name" value="NST/OST"/>
</dbReference>
<reference evidence="9 10" key="2">
    <citation type="journal article" date="2008" name="Nature">
        <title>The Phaeodactylum genome reveals the evolutionary history of diatom genomes.</title>
        <authorList>
            <person name="Bowler C."/>
            <person name="Allen A.E."/>
            <person name="Badger J.H."/>
            <person name="Grimwood J."/>
            <person name="Jabbari K."/>
            <person name="Kuo A."/>
            <person name="Maheswari U."/>
            <person name="Martens C."/>
            <person name="Maumus F."/>
            <person name="Otillar R.P."/>
            <person name="Rayko E."/>
            <person name="Salamov A."/>
            <person name="Vandepoele K."/>
            <person name="Beszteri B."/>
            <person name="Gruber A."/>
            <person name="Heijde M."/>
            <person name="Katinka M."/>
            <person name="Mock T."/>
            <person name="Valentin K."/>
            <person name="Verret F."/>
            <person name="Berges J.A."/>
            <person name="Brownlee C."/>
            <person name="Cadoret J.P."/>
            <person name="Chiovitti A."/>
            <person name="Choi C.J."/>
            <person name="Coesel S."/>
            <person name="De Martino A."/>
            <person name="Detter J.C."/>
            <person name="Durkin C."/>
            <person name="Falciatore A."/>
            <person name="Fournet J."/>
            <person name="Haruta M."/>
            <person name="Huysman M.J."/>
            <person name="Jenkins B.D."/>
            <person name="Jiroutova K."/>
            <person name="Jorgensen R.E."/>
            <person name="Joubert Y."/>
            <person name="Kaplan A."/>
            <person name="Kroger N."/>
            <person name="Kroth P.G."/>
            <person name="La Roche J."/>
            <person name="Lindquist E."/>
            <person name="Lommer M."/>
            <person name="Martin-Jezequel V."/>
            <person name="Lopez P.J."/>
            <person name="Lucas S."/>
            <person name="Mangogna M."/>
            <person name="McGinnis K."/>
            <person name="Medlin L.K."/>
            <person name="Montsant A."/>
            <person name="Oudot-Le Secq M.P."/>
            <person name="Napoli C."/>
            <person name="Obornik M."/>
            <person name="Parker M.S."/>
            <person name="Petit J.L."/>
            <person name="Porcel B.M."/>
            <person name="Poulsen N."/>
            <person name="Robison M."/>
            <person name="Rychlewski L."/>
            <person name="Rynearson T.A."/>
            <person name="Schmutz J."/>
            <person name="Shapiro H."/>
            <person name="Siaut M."/>
            <person name="Stanley M."/>
            <person name="Sussman M.R."/>
            <person name="Taylor A.R."/>
            <person name="Vardi A."/>
            <person name="von Dassow P."/>
            <person name="Vyverman W."/>
            <person name="Willis A."/>
            <person name="Wyrwicz L.S."/>
            <person name="Rokhsar D.S."/>
            <person name="Weissenbach J."/>
            <person name="Armbrust E.V."/>
            <person name="Green B.R."/>
            <person name="Van de Peer Y."/>
            <person name="Grigoriev I.V."/>
        </authorList>
    </citation>
    <scope>NUCLEOTIDE SEQUENCE [LARGE SCALE GENOMIC DNA]</scope>
    <source>
        <strain evidence="9 10">CCMP1335</strain>
    </source>
</reference>
<dbReference type="AlphaFoldDB" id="B8C4E6"/>
<dbReference type="RefSeq" id="XP_002291601.1">
    <property type="nucleotide sequence ID" value="XM_002291565.1"/>
</dbReference>
<reference evidence="9 10" key="1">
    <citation type="journal article" date="2004" name="Science">
        <title>The genome of the diatom Thalassiosira pseudonana: ecology, evolution, and metabolism.</title>
        <authorList>
            <person name="Armbrust E.V."/>
            <person name="Berges J.A."/>
            <person name="Bowler C."/>
            <person name="Green B.R."/>
            <person name="Martinez D."/>
            <person name="Putnam N.H."/>
            <person name="Zhou S."/>
            <person name="Allen A.E."/>
            <person name="Apt K.E."/>
            <person name="Bechner M."/>
            <person name="Brzezinski M.A."/>
            <person name="Chaal B.K."/>
            <person name="Chiovitti A."/>
            <person name="Davis A.K."/>
            <person name="Demarest M.S."/>
            <person name="Detter J.C."/>
            <person name="Glavina T."/>
            <person name="Goodstein D."/>
            <person name="Hadi M.Z."/>
            <person name="Hellsten U."/>
            <person name="Hildebrand M."/>
            <person name="Jenkins B.D."/>
            <person name="Jurka J."/>
            <person name="Kapitonov V.V."/>
            <person name="Kroger N."/>
            <person name="Lau W.W."/>
            <person name="Lane T.W."/>
            <person name="Larimer F.W."/>
            <person name="Lippmeier J.C."/>
            <person name="Lucas S."/>
            <person name="Medina M."/>
            <person name="Montsant A."/>
            <person name="Obornik M."/>
            <person name="Parker M.S."/>
            <person name="Palenik B."/>
            <person name="Pazour G.J."/>
            <person name="Richardson P.M."/>
            <person name="Rynearson T.A."/>
            <person name="Saito M.A."/>
            <person name="Schwartz D.C."/>
            <person name="Thamatrakoln K."/>
            <person name="Valentin K."/>
            <person name="Vardi A."/>
            <person name="Wilkerson F.P."/>
            <person name="Rokhsar D.S."/>
        </authorList>
    </citation>
    <scope>NUCLEOTIDE SEQUENCE [LARGE SCALE GENOMIC DNA]</scope>
    <source>
        <strain evidence="9 10">CCMP1335</strain>
    </source>
</reference>
<dbReference type="Pfam" id="PF00439">
    <property type="entry name" value="Bromodomain"/>
    <property type="match status" value="1"/>
</dbReference>